<feature type="region of interest" description="Disordered" evidence="1">
    <location>
        <begin position="428"/>
        <end position="447"/>
    </location>
</feature>
<proteinExistence type="predicted"/>
<reference evidence="2 3" key="1">
    <citation type="journal article" date="2019" name="Nat. Ecol. Evol.">
        <title>Megaphylogeny resolves global patterns of mushroom evolution.</title>
        <authorList>
            <person name="Varga T."/>
            <person name="Krizsan K."/>
            <person name="Foldi C."/>
            <person name="Dima B."/>
            <person name="Sanchez-Garcia M."/>
            <person name="Sanchez-Ramirez S."/>
            <person name="Szollosi G.J."/>
            <person name="Szarkandi J.G."/>
            <person name="Papp V."/>
            <person name="Albert L."/>
            <person name="Andreopoulos W."/>
            <person name="Angelini C."/>
            <person name="Antonin V."/>
            <person name="Barry K.W."/>
            <person name="Bougher N.L."/>
            <person name="Buchanan P."/>
            <person name="Buyck B."/>
            <person name="Bense V."/>
            <person name="Catcheside P."/>
            <person name="Chovatia M."/>
            <person name="Cooper J."/>
            <person name="Damon W."/>
            <person name="Desjardin D."/>
            <person name="Finy P."/>
            <person name="Geml J."/>
            <person name="Haridas S."/>
            <person name="Hughes K."/>
            <person name="Justo A."/>
            <person name="Karasinski D."/>
            <person name="Kautmanova I."/>
            <person name="Kiss B."/>
            <person name="Kocsube S."/>
            <person name="Kotiranta H."/>
            <person name="LaButti K.M."/>
            <person name="Lechner B.E."/>
            <person name="Liimatainen K."/>
            <person name="Lipzen A."/>
            <person name="Lukacs Z."/>
            <person name="Mihaltcheva S."/>
            <person name="Morgado L.N."/>
            <person name="Niskanen T."/>
            <person name="Noordeloos M.E."/>
            <person name="Ohm R.A."/>
            <person name="Ortiz-Santana B."/>
            <person name="Ovrebo C."/>
            <person name="Racz N."/>
            <person name="Riley R."/>
            <person name="Savchenko A."/>
            <person name="Shiryaev A."/>
            <person name="Soop K."/>
            <person name="Spirin V."/>
            <person name="Szebenyi C."/>
            <person name="Tomsovsky M."/>
            <person name="Tulloss R.E."/>
            <person name="Uehling J."/>
            <person name="Grigoriev I.V."/>
            <person name="Vagvolgyi C."/>
            <person name="Papp T."/>
            <person name="Martin F.M."/>
            <person name="Miettinen O."/>
            <person name="Hibbett D.S."/>
            <person name="Nagy L.G."/>
        </authorList>
    </citation>
    <scope>NUCLEOTIDE SEQUENCE [LARGE SCALE GENOMIC DNA]</scope>
    <source>
        <strain evidence="2 3">OMC1185</strain>
    </source>
</reference>
<keyword evidence="3" id="KW-1185">Reference proteome</keyword>
<evidence type="ECO:0000313" key="3">
    <source>
        <dbReference type="Proteomes" id="UP000305948"/>
    </source>
</evidence>
<dbReference type="EMBL" id="ML213522">
    <property type="protein sequence ID" value="TFK47725.1"/>
    <property type="molecule type" value="Genomic_DNA"/>
</dbReference>
<feature type="compositionally biased region" description="Basic residues" evidence="1">
    <location>
        <begin position="96"/>
        <end position="109"/>
    </location>
</feature>
<feature type="compositionally biased region" description="Basic residues" evidence="1">
    <location>
        <begin position="491"/>
        <end position="501"/>
    </location>
</feature>
<dbReference type="OrthoDB" id="10638617at2759"/>
<evidence type="ECO:0000256" key="1">
    <source>
        <dbReference type="SAM" id="MobiDB-lite"/>
    </source>
</evidence>
<feature type="region of interest" description="Disordered" evidence="1">
    <location>
        <begin position="477"/>
        <end position="501"/>
    </location>
</feature>
<protein>
    <submittedName>
        <fullName evidence="2">Uncharacterized protein</fullName>
    </submittedName>
</protein>
<feature type="compositionally biased region" description="Basic residues" evidence="1">
    <location>
        <begin position="151"/>
        <end position="172"/>
    </location>
</feature>
<feature type="region of interest" description="Disordered" evidence="1">
    <location>
        <begin position="1"/>
        <end position="176"/>
    </location>
</feature>
<feature type="compositionally biased region" description="Basic and acidic residues" evidence="1">
    <location>
        <begin position="64"/>
        <end position="75"/>
    </location>
</feature>
<sequence>MLDQSPPSVAHALGSPCCDPSPTRQESSAPAGRFPVATPYRYSPSYTGTAALRTFGEAPLLEAQGHDPLARKSEDEQTFEADNASEEAHTAAPRSARLRRYRARCRRRIESKSPSTEGSTSGPVSDIDCSSQSSVQSGRPVRVSEINSGRISRKRSSATRNRKRKSRPRRPPKSLAQRMFTAAVLAHVDLPEDAVYGGSDRRPLKFTAEPEIAVLSPDNEETQRKPSTSSWRRPVLFPVSDFSAKRQFLNAHAKPLSHWSIQPRLGQSDELSGNCGTAQKTFRSRAMEGSSRMPLKFVPARSEADDTTDFRPSLRNELLGRRRLGLRTVSLPQAGHMRPPQQNPGVETQHSGASLDVKAEEPDIQLDSEDWPVFDLCSATEANDESSFVPLDSQRDVNDCHDDTDGLEVSVLLDEPADASLRTAMPPASVQLSGQQERPPASLQESGCYVEGDAASKPLRPLASFFEEFIRTAREVSQEDPVVRVQDNKKGSRKRRRTMGA</sequence>
<dbReference type="Proteomes" id="UP000305948">
    <property type="component" value="Unassembled WGS sequence"/>
</dbReference>
<dbReference type="AlphaFoldDB" id="A0A5C3MSI5"/>
<accession>A0A5C3MSI5</accession>
<name>A0A5C3MSI5_9AGAM</name>
<feature type="compositionally biased region" description="Polar residues" evidence="1">
    <location>
        <begin position="112"/>
        <end position="137"/>
    </location>
</feature>
<evidence type="ECO:0000313" key="2">
    <source>
        <dbReference type="EMBL" id="TFK47725.1"/>
    </source>
</evidence>
<gene>
    <name evidence="2" type="ORF">OE88DRAFT_1665321</name>
</gene>
<feature type="compositionally biased region" description="Acidic residues" evidence="1">
    <location>
        <begin position="76"/>
        <end position="85"/>
    </location>
</feature>
<organism evidence="2 3">
    <name type="scientific">Heliocybe sulcata</name>
    <dbReference type="NCBI Taxonomy" id="5364"/>
    <lineage>
        <taxon>Eukaryota</taxon>
        <taxon>Fungi</taxon>
        <taxon>Dikarya</taxon>
        <taxon>Basidiomycota</taxon>
        <taxon>Agaricomycotina</taxon>
        <taxon>Agaricomycetes</taxon>
        <taxon>Gloeophyllales</taxon>
        <taxon>Gloeophyllaceae</taxon>
        <taxon>Heliocybe</taxon>
    </lineage>
</organism>